<evidence type="ECO:0000256" key="1">
    <source>
        <dbReference type="ARBA" id="ARBA00023002"/>
    </source>
</evidence>
<reference evidence="3" key="1">
    <citation type="submission" date="2015-01" db="EMBL/GenBank/DDBJ databases">
        <authorList>
            <person name="Durling Mikael"/>
        </authorList>
    </citation>
    <scope>NUCLEOTIDE SEQUENCE</scope>
</reference>
<dbReference type="SUPFAM" id="SSF51430">
    <property type="entry name" value="NAD(P)-linked oxidoreductase"/>
    <property type="match status" value="1"/>
</dbReference>
<dbReference type="CDD" id="cd19077">
    <property type="entry name" value="AKR_AKR8A1-2"/>
    <property type="match status" value="1"/>
</dbReference>
<dbReference type="GO" id="GO:0016491">
    <property type="term" value="F:oxidoreductase activity"/>
    <property type="evidence" value="ECO:0007669"/>
    <property type="project" value="UniProtKB-KW"/>
</dbReference>
<evidence type="ECO:0000259" key="2">
    <source>
        <dbReference type="Pfam" id="PF00248"/>
    </source>
</evidence>
<accession>A0A0B7K283</accession>
<sequence length="329" mass="35627">MSHTIIGKKVGPIGYGLMGLTVTGSVAEEKAIAAIKTAIDSGCNYLNGGEFYGPPNANSLALLRKYFEKYPEDAEKVVLNIKGAMSPQRTPDASKEGIIRSIDNCLNTLGPVGRIDQFEPARKDKNVPFEETLETIDGYVKSGKIGGISVSELGAETLRKAASQFKITSLEIELSLFRTEPITNGLLAACAELNIPVLAYSPLCRGFLGGQLKSPDDLPENDFRRMLPRYQGENFKKNIELVNKVEALAKKKGCTTGQIAINWLLSISKRPGMPVIIPIPGSSNPERIKENATIVDLSPADIAEIDAILETFVAAGDRYPKMLMGDLDL</sequence>
<proteinExistence type="predicted"/>
<protein>
    <recommendedName>
        <fullName evidence="2">NADP-dependent oxidoreductase domain-containing protein</fullName>
    </recommendedName>
</protein>
<dbReference type="EMBL" id="CDPU01000015">
    <property type="protein sequence ID" value="CEO49687.1"/>
    <property type="molecule type" value="Genomic_DNA"/>
</dbReference>
<keyword evidence="1" id="KW-0560">Oxidoreductase</keyword>
<reference evidence="4" key="2">
    <citation type="submission" date="2020-10" db="EMBL/GenBank/DDBJ databases">
        <title>High-Quality Genome Resource of Clonostachys rosea strain S41 by Oxford Nanopore Long-Read Sequencing.</title>
        <authorList>
            <person name="Wang H."/>
        </authorList>
    </citation>
    <scope>NUCLEOTIDE SEQUENCE</scope>
    <source>
        <strain evidence="4">S41</strain>
    </source>
</reference>
<organism evidence="3">
    <name type="scientific">Bionectria ochroleuca</name>
    <name type="common">Gliocladium roseum</name>
    <dbReference type="NCBI Taxonomy" id="29856"/>
    <lineage>
        <taxon>Eukaryota</taxon>
        <taxon>Fungi</taxon>
        <taxon>Dikarya</taxon>
        <taxon>Ascomycota</taxon>
        <taxon>Pezizomycotina</taxon>
        <taxon>Sordariomycetes</taxon>
        <taxon>Hypocreomycetidae</taxon>
        <taxon>Hypocreales</taxon>
        <taxon>Bionectriaceae</taxon>
        <taxon>Clonostachys</taxon>
    </lineage>
</organism>
<dbReference type="Gene3D" id="3.20.20.100">
    <property type="entry name" value="NADP-dependent oxidoreductase domain"/>
    <property type="match status" value="1"/>
</dbReference>
<dbReference type="GO" id="GO:0005737">
    <property type="term" value="C:cytoplasm"/>
    <property type="evidence" value="ECO:0007669"/>
    <property type="project" value="TreeGrafter"/>
</dbReference>
<evidence type="ECO:0000313" key="3">
    <source>
        <dbReference type="EMBL" id="CEO49687.1"/>
    </source>
</evidence>
<gene>
    <name evidence="3" type="ORF">BN869_000005744_1</name>
    <name evidence="4" type="ORF">IM811_016654</name>
</gene>
<dbReference type="InterPro" id="IPR023210">
    <property type="entry name" value="NADP_OxRdtase_dom"/>
</dbReference>
<dbReference type="Pfam" id="PF00248">
    <property type="entry name" value="Aldo_ket_red"/>
    <property type="match status" value="1"/>
</dbReference>
<dbReference type="PANTHER" id="PTHR43625:SF78">
    <property type="entry name" value="PYRIDOXAL REDUCTASE-RELATED"/>
    <property type="match status" value="1"/>
</dbReference>
<dbReference type="InterPro" id="IPR036812">
    <property type="entry name" value="NAD(P)_OxRdtase_dom_sf"/>
</dbReference>
<name>A0A0B7K283_BIOOC</name>
<dbReference type="Proteomes" id="UP000616885">
    <property type="component" value="Unassembled WGS sequence"/>
</dbReference>
<dbReference type="AlphaFoldDB" id="A0A0B7K283"/>
<dbReference type="PANTHER" id="PTHR43625">
    <property type="entry name" value="AFLATOXIN B1 ALDEHYDE REDUCTASE"/>
    <property type="match status" value="1"/>
</dbReference>
<evidence type="ECO:0000313" key="4">
    <source>
        <dbReference type="EMBL" id="KAF9748859.1"/>
    </source>
</evidence>
<dbReference type="EMBL" id="JADCTT010000008">
    <property type="protein sequence ID" value="KAF9748859.1"/>
    <property type="molecule type" value="Genomic_DNA"/>
</dbReference>
<feature type="domain" description="NADP-dependent oxidoreductase" evidence="2">
    <location>
        <begin position="12"/>
        <end position="309"/>
    </location>
</feature>
<dbReference type="InterPro" id="IPR050791">
    <property type="entry name" value="Aldo-Keto_reductase"/>
</dbReference>